<evidence type="ECO:0000313" key="1">
    <source>
        <dbReference type="EMBL" id="KAK8567901.1"/>
    </source>
</evidence>
<reference evidence="1 2" key="1">
    <citation type="journal article" date="2024" name="G3 (Bethesda)">
        <title>Genome assembly of Hibiscus sabdariffa L. provides insights into metabolisms of medicinal natural products.</title>
        <authorList>
            <person name="Kim T."/>
        </authorList>
    </citation>
    <scope>NUCLEOTIDE SEQUENCE [LARGE SCALE GENOMIC DNA]</scope>
    <source>
        <strain evidence="1">TK-2024</strain>
        <tissue evidence="1">Old leaves</tissue>
    </source>
</reference>
<dbReference type="Proteomes" id="UP001472677">
    <property type="component" value="Unassembled WGS sequence"/>
</dbReference>
<gene>
    <name evidence="1" type="ORF">V6N12_006469</name>
</gene>
<protein>
    <submittedName>
        <fullName evidence="1">Uncharacterized protein</fullName>
    </submittedName>
</protein>
<evidence type="ECO:0000313" key="2">
    <source>
        <dbReference type="Proteomes" id="UP001472677"/>
    </source>
</evidence>
<keyword evidence="2" id="KW-1185">Reference proteome</keyword>
<comment type="caution">
    <text evidence="1">The sequence shown here is derived from an EMBL/GenBank/DDBJ whole genome shotgun (WGS) entry which is preliminary data.</text>
</comment>
<proteinExistence type="predicted"/>
<accession>A0ABR2EYW9</accession>
<sequence>MKLKRWLDVSCNAKLGLLLLSEKMGLRHGVADCKVFCLRTVGAGQDPKISNLYLLIGGASLEKLQLMVFGIMHQLLN</sequence>
<dbReference type="EMBL" id="JBBPBM010000009">
    <property type="protein sequence ID" value="KAK8567901.1"/>
    <property type="molecule type" value="Genomic_DNA"/>
</dbReference>
<organism evidence="1 2">
    <name type="scientific">Hibiscus sabdariffa</name>
    <name type="common">roselle</name>
    <dbReference type="NCBI Taxonomy" id="183260"/>
    <lineage>
        <taxon>Eukaryota</taxon>
        <taxon>Viridiplantae</taxon>
        <taxon>Streptophyta</taxon>
        <taxon>Embryophyta</taxon>
        <taxon>Tracheophyta</taxon>
        <taxon>Spermatophyta</taxon>
        <taxon>Magnoliopsida</taxon>
        <taxon>eudicotyledons</taxon>
        <taxon>Gunneridae</taxon>
        <taxon>Pentapetalae</taxon>
        <taxon>rosids</taxon>
        <taxon>malvids</taxon>
        <taxon>Malvales</taxon>
        <taxon>Malvaceae</taxon>
        <taxon>Malvoideae</taxon>
        <taxon>Hibiscus</taxon>
    </lineage>
</organism>
<name>A0ABR2EYW9_9ROSI</name>